<dbReference type="EMBL" id="PITK01000068">
    <property type="protein sequence ID" value="TBU20457.1"/>
    <property type="molecule type" value="Genomic_DNA"/>
</dbReference>
<gene>
    <name evidence="4" type="ORF">CWI37_1340p0030</name>
    <name evidence="5" type="ORF">CWI38_0068p0070</name>
</gene>
<evidence type="ECO:0000313" key="7">
    <source>
        <dbReference type="Proteomes" id="UP000292362"/>
    </source>
</evidence>
<dbReference type="Proteomes" id="UP000292362">
    <property type="component" value="Unassembled WGS sequence"/>
</dbReference>
<proteinExistence type="inferred from homology"/>
<dbReference type="PANTHER" id="PTHR28529:SF2">
    <property type="entry name" value="DNA REPAIR PROTEIN SWI5 HOMOLOG"/>
    <property type="match status" value="1"/>
</dbReference>
<evidence type="ECO:0000313" key="4">
    <source>
        <dbReference type="EMBL" id="TBT99451.1"/>
    </source>
</evidence>
<name>A0A4Q9M2P8_9MICR</name>
<reference evidence="6 7" key="1">
    <citation type="submission" date="2017-12" db="EMBL/GenBank/DDBJ databases">
        <authorList>
            <person name="Pombert J.-F."/>
            <person name="Haag K.L."/>
            <person name="Ebert D."/>
        </authorList>
    </citation>
    <scope>NUCLEOTIDE SEQUENCE [LARGE SCALE GENOMIC DNA]</scope>
    <source>
        <strain evidence="4">FI-OER-3-3</strain>
        <strain evidence="5">IL-G-3</strain>
    </source>
</reference>
<dbReference type="Gene3D" id="1.20.5.170">
    <property type="match status" value="1"/>
</dbReference>
<dbReference type="GO" id="GO:0000709">
    <property type="term" value="P:meiotic joint molecule formation"/>
    <property type="evidence" value="ECO:0007669"/>
    <property type="project" value="TreeGrafter"/>
</dbReference>
<sequence length="118" mass="14272">MDLELNNWEKEKIIHKNKILNFEFLNKNNFITEIKDSYFYLSVEYEKVEEYFYKEKCDEIINRLNIKDPNMEIKEFIAKLNLYNELKDIAQAMMGKIADFKGSTLKEMHELFSVNDLE</sequence>
<dbReference type="AlphaFoldDB" id="A0A4Q9M2P8"/>
<organism evidence="5 6">
    <name type="scientific">Hamiltosporidium tvaerminnensis</name>
    <dbReference type="NCBI Taxonomy" id="1176355"/>
    <lineage>
        <taxon>Eukaryota</taxon>
        <taxon>Fungi</taxon>
        <taxon>Fungi incertae sedis</taxon>
        <taxon>Microsporidia</taxon>
        <taxon>Dubosqiidae</taxon>
        <taxon>Hamiltosporidium</taxon>
    </lineage>
</organism>
<comment type="similarity">
    <text evidence="1">Belongs to the SWI5/SAE3 family.</text>
</comment>
<keyword evidence="3" id="KW-0234">DNA repair</keyword>
<accession>A0A4Q9M2P8</accession>
<comment type="caution">
    <text evidence="5">The sequence shown here is derived from an EMBL/GenBank/DDBJ whole genome shotgun (WGS) entry which is preliminary data.</text>
</comment>
<dbReference type="STRING" id="1176355.A0A4Q9M2P8"/>
<evidence type="ECO:0000256" key="1">
    <source>
        <dbReference type="ARBA" id="ARBA00008060"/>
    </source>
</evidence>
<evidence type="ECO:0000256" key="2">
    <source>
        <dbReference type="ARBA" id="ARBA00022763"/>
    </source>
</evidence>
<dbReference type="Pfam" id="PF07061">
    <property type="entry name" value="Swi5"/>
    <property type="match status" value="1"/>
</dbReference>
<dbReference type="VEuPathDB" id="MicrosporidiaDB:CWI38_0068p0070"/>
<dbReference type="GO" id="GO:0032798">
    <property type="term" value="C:Swi5-Sfr1 complex"/>
    <property type="evidence" value="ECO:0007669"/>
    <property type="project" value="TreeGrafter"/>
</dbReference>
<evidence type="ECO:0008006" key="8">
    <source>
        <dbReference type="Google" id="ProtNLM"/>
    </source>
</evidence>
<dbReference type="InterPro" id="IPR010760">
    <property type="entry name" value="DNA-repair_Swi5"/>
</dbReference>
<evidence type="ECO:0000313" key="5">
    <source>
        <dbReference type="EMBL" id="TBU20457.1"/>
    </source>
</evidence>
<dbReference type="VEuPathDB" id="MicrosporidiaDB:CWI37_1340p0030"/>
<keyword evidence="6" id="KW-1185">Reference proteome</keyword>
<keyword evidence="2" id="KW-0227">DNA damage</keyword>
<dbReference type="GO" id="GO:0010772">
    <property type="term" value="P:meiotic DNA recombinase assembly involved in reciprocal meiotic recombination"/>
    <property type="evidence" value="ECO:0007669"/>
    <property type="project" value="TreeGrafter"/>
</dbReference>
<dbReference type="EMBL" id="PITJ01001340">
    <property type="protein sequence ID" value="TBT99451.1"/>
    <property type="molecule type" value="Genomic_DNA"/>
</dbReference>
<protein>
    <recommendedName>
        <fullName evidence="8">Swi5-like protein</fullName>
    </recommendedName>
</protein>
<evidence type="ECO:0000313" key="6">
    <source>
        <dbReference type="Proteomes" id="UP000292282"/>
    </source>
</evidence>
<evidence type="ECO:0000256" key="3">
    <source>
        <dbReference type="ARBA" id="ARBA00023204"/>
    </source>
</evidence>
<dbReference type="PANTHER" id="PTHR28529">
    <property type="entry name" value="DNA REPAIR PROTEIN SWI5 HOMOLOG"/>
    <property type="match status" value="1"/>
</dbReference>
<dbReference type="Proteomes" id="UP000292282">
    <property type="component" value="Unassembled WGS sequence"/>
</dbReference>
<dbReference type="GO" id="GO:0034974">
    <property type="term" value="C:Swi5-Swi2 complex"/>
    <property type="evidence" value="ECO:0007669"/>
    <property type="project" value="TreeGrafter"/>
</dbReference>
<dbReference type="OrthoDB" id="255837at2759"/>